<accession>A0AAW6TBT6</accession>
<dbReference type="PRINTS" id="PR00111">
    <property type="entry name" value="ABHYDROLASE"/>
</dbReference>
<evidence type="ECO:0000313" key="2">
    <source>
        <dbReference type="EMBL" id="MDI2099303.1"/>
    </source>
</evidence>
<reference evidence="2 3" key="1">
    <citation type="submission" date="2023-04" db="EMBL/GenBank/DDBJ databases">
        <title>Klugiella caeni sp. nov. isolated from the sludge of biochemical tank.</title>
        <authorList>
            <person name="Geng K."/>
        </authorList>
    </citation>
    <scope>NUCLEOTIDE SEQUENCE [LARGE SCALE GENOMIC DNA]</scope>
    <source>
        <strain evidence="2 3">YN-L-19</strain>
    </source>
</reference>
<dbReference type="InterPro" id="IPR029058">
    <property type="entry name" value="AB_hydrolase_fold"/>
</dbReference>
<protein>
    <submittedName>
        <fullName evidence="2">Alpha/beta fold hydrolase</fullName>
    </submittedName>
</protein>
<dbReference type="InterPro" id="IPR050266">
    <property type="entry name" value="AB_hydrolase_sf"/>
</dbReference>
<dbReference type="RefSeq" id="WP_281489094.1">
    <property type="nucleotide sequence ID" value="NZ_JASATX010000004.1"/>
</dbReference>
<dbReference type="Gene3D" id="3.40.50.1820">
    <property type="entry name" value="alpha/beta hydrolase"/>
    <property type="match status" value="1"/>
</dbReference>
<comment type="caution">
    <text evidence="2">The sequence shown here is derived from an EMBL/GenBank/DDBJ whole genome shotgun (WGS) entry which is preliminary data.</text>
</comment>
<keyword evidence="3" id="KW-1185">Reference proteome</keyword>
<dbReference type="Proteomes" id="UP001321506">
    <property type="component" value="Unassembled WGS sequence"/>
</dbReference>
<gene>
    <name evidence="2" type="ORF">QF206_10055</name>
</gene>
<keyword evidence="2" id="KW-0378">Hydrolase</keyword>
<dbReference type="Pfam" id="PF00561">
    <property type="entry name" value="Abhydrolase_1"/>
    <property type="match status" value="1"/>
</dbReference>
<organism evidence="2 3">
    <name type="scientific">Ruicaihuangia caeni</name>
    <dbReference type="NCBI Taxonomy" id="3042517"/>
    <lineage>
        <taxon>Bacteria</taxon>
        <taxon>Bacillati</taxon>
        <taxon>Actinomycetota</taxon>
        <taxon>Actinomycetes</taxon>
        <taxon>Micrococcales</taxon>
        <taxon>Microbacteriaceae</taxon>
        <taxon>Ruicaihuangia</taxon>
    </lineage>
</organism>
<dbReference type="PANTHER" id="PTHR43798">
    <property type="entry name" value="MONOACYLGLYCEROL LIPASE"/>
    <property type="match status" value="1"/>
</dbReference>
<dbReference type="AlphaFoldDB" id="A0AAW6TBT6"/>
<evidence type="ECO:0000313" key="3">
    <source>
        <dbReference type="Proteomes" id="UP001321506"/>
    </source>
</evidence>
<dbReference type="InterPro" id="IPR000073">
    <property type="entry name" value="AB_hydrolase_1"/>
</dbReference>
<dbReference type="GO" id="GO:0016787">
    <property type="term" value="F:hydrolase activity"/>
    <property type="evidence" value="ECO:0007669"/>
    <property type="project" value="UniProtKB-KW"/>
</dbReference>
<evidence type="ECO:0000259" key="1">
    <source>
        <dbReference type="Pfam" id="PF00561"/>
    </source>
</evidence>
<feature type="domain" description="AB hydrolase-1" evidence="1">
    <location>
        <begin position="28"/>
        <end position="245"/>
    </location>
</feature>
<proteinExistence type="predicted"/>
<dbReference type="EMBL" id="JASATX010000004">
    <property type="protein sequence ID" value="MDI2099303.1"/>
    <property type="molecule type" value="Genomic_DNA"/>
</dbReference>
<name>A0AAW6TBT6_9MICO</name>
<sequence length="261" mass="27175">MTTPTITGVSLRGSKGRYDEPLLLGPSLGTAAATVWGPAAPALDSRYRLLGWDLPGHGESAPTTQPFSVAELAQGVIAMADAAGIDHFLYAGISLGGAVGLQLALDFPERVKGLAVVCASPRFGVEEAWRERARQVRASGTSSLVVGSAQRWFAPDTVAQQPEITSALLHGLASADDESYALCCEALAVWDVRDRLGEISAPTIAIAGVHDQVSPPSDAEEMAGAVARGEAHSIPDASHLAPAERPAEVAQRLDTFFGGIQ</sequence>
<dbReference type="SUPFAM" id="SSF53474">
    <property type="entry name" value="alpha/beta-Hydrolases"/>
    <property type="match status" value="1"/>
</dbReference>